<dbReference type="AlphaFoldDB" id="A0A936YYM4"/>
<dbReference type="Pfam" id="PF01258">
    <property type="entry name" value="zf-dskA_traR"/>
    <property type="match status" value="1"/>
</dbReference>
<feature type="region of interest" description="Disordered" evidence="7">
    <location>
        <begin position="30"/>
        <end position="106"/>
    </location>
</feature>
<evidence type="ECO:0000256" key="2">
    <source>
        <dbReference type="ARBA" id="ARBA00022723"/>
    </source>
</evidence>
<comment type="subcellular location">
    <subcellularLocation>
        <location evidence="5">Cytoplasm</location>
    </subcellularLocation>
</comment>
<dbReference type="InterPro" id="IPR048489">
    <property type="entry name" value="DksA_N"/>
</dbReference>
<dbReference type="InterPro" id="IPR012784">
    <property type="entry name" value="DksA_RNA_pol-bd"/>
</dbReference>
<dbReference type="InterPro" id="IPR037187">
    <property type="entry name" value="DnaK_N"/>
</dbReference>
<keyword evidence="3 5" id="KW-0863">Zinc-finger</keyword>
<reference evidence="10 11" key="1">
    <citation type="journal article" date="2017" name="Int. J. Syst. Evol. Microbiol.">
        <title>Ramlibacter monticola sp. nov., isolated from forest soil.</title>
        <authorList>
            <person name="Chaudhary D.K."/>
            <person name="Kim J."/>
        </authorList>
    </citation>
    <scope>NUCLEOTIDE SEQUENCE [LARGE SCALE GENOMIC DNA]</scope>
    <source>
        <strain evidence="10 11">KACC 19175</strain>
    </source>
</reference>
<dbReference type="PANTHER" id="PTHR33823">
    <property type="entry name" value="RNA POLYMERASE-BINDING TRANSCRIPTION FACTOR DKSA-RELATED"/>
    <property type="match status" value="1"/>
</dbReference>
<dbReference type="HAMAP" id="MF_00926">
    <property type="entry name" value="DksA"/>
    <property type="match status" value="1"/>
</dbReference>
<evidence type="ECO:0000256" key="4">
    <source>
        <dbReference type="ARBA" id="ARBA00022833"/>
    </source>
</evidence>
<protein>
    <recommendedName>
        <fullName evidence="5">RNA polymerase-binding transcription factor DksA</fullName>
    </recommendedName>
</protein>
<evidence type="ECO:0000256" key="6">
    <source>
        <dbReference type="PROSITE-ProRule" id="PRU00510"/>
    </source>
</evidence>
<evidence type="ECO:0000256" key="3">
    <source>
        <dbReference type="ARBA" id="ARBA00022771"/>
    </source>
</evidence>
<feature type="region of interest" description="Disordered" evidence="7">
    <location>
        <begin position="196"/>
        <end position="249"/>
    </location>
</feature>
<dbReference type="Proteomes" id="UP000599109">
    <property type="component" value="Unassembled WGS sequence"/>
</dbReference>
<feature type="compositionally biased region" description="Low complexity" evidence="7">
    <location>
        <begin position="196"/>
        <end position="209"/>
    </location>
</feature>
<dbReference type="GO" id="GO:0005737">
    <property type="term" value="C:cytoplasm"/>
    <property type="evidence" value="ECO:0007669"/>
    <property type="project" value="UniProtKB-SubCell"/>
</dbReference>
<organism evidence="10 11">
    <name type="scientific">Ramlibacter monticola</name>
    <dbReference type="NCBI Taxonomy" id="1926872"/>
    <lineage>
        <taxon>Bacteria</taxon>
        <taxon>Pseudomonadati</taxon>
        <taxon>Pseudomonadota</taxon>
        <taxon>Betaproteobacteria</taxon>
        <taxon>Burkholderiales</taxon>
        <taxon>Comamonadaceae</taxon>
        <taxon>Ramlibacter</taxon>
    </lineage>
</organism>
<dbReference type="PROSITE" id="PS51128">
    <property type="entry name" value="ZF_DKSA_2"/>
    <property type="match status" value="1"/>
</dbReference>
<comment type="caution">
    <text evidence="5">Lacks conserved residue(s) required for the propagation of feature annotation.</text>
</comment>
<feature type="compositionally biased region" description="Low complexity" evidence="7">
    <location>
        <begin position="218"/>
        <end position="249"/>
    </location>
</feature>
<sequence>MHQHPPPVFVSVLQLAVSACPWAARAHHDEKEVHGRAEPNNQGINRGHDGVAPRKKGSLAEFAPRPACADARRREVKAQPKAAAKTTKKTAAKALPASKTAPKPVAKAVKPAAKTAAVKTPARTAVKAVAKAPAKPAAKAPAKTPAKAAPVKAARPAEKAAPKAAKTTAGKVVGAVAKAVVTGAKAVVAAAKKIPAKASPVPAKTAPPKAAQPPAAPAPAAAKPAPVSAQVPRPAPAAPRAAQPPVVSAPAAPGAAKASYIPMATQSVLTPPPVVAIKKDPKLANNWKTKSAEELTDEEVLAMPDTEYMNEKQMAYFRLKLLQLKQDILNSAGETTEHLREDTVIVPDPADRATIEEEHALELRTRDRERKLLKKIEQSIARIDAGDYGYCDETGEPIGVGRLLARPTATLSLEAQQRRELKQKMFGD</sequence>
<dbReference type="InterPro" id="IPR000962">
    <property type="entry name" value="Znf_DskA_TraR"/>
</dbReference>
<keyword evidence="11" id="KW-1185">Reference proteome</keyword>
<comment type="similarity">
    <text evidence="5">Belongs to the DksA family.</text>
</comment>
<evidence type="ECO:0000256" key="7">
    <source>
        <dbReference type="SAM" id="MobiDB-lite"/>
    </source>
</evidence>
<keyword evidence="2 5" id="KW-0479">Metal-binding</keyword>
<keyword evidence="1 5" id="KW-0963">Cytoplasm</keyword>
<evidence type="ECO:0000256" key="5">
    <source>
        <dbReference type="HAMAP-Rule" id="MF_00926"/>
    </source>
</evidence>
<dbReference type="GO" id="GO:0008270">
    <property type="term" value="F:zinc ion binding"/>
    <property type="evidence" value="ECO:0007669"/>
    <property type="project" value="UniProtKB-UniRule"/>
</dbReference>
<evidence type="ECO:0000313" key="10">
    <source>
        <dbReference type="EMBL" id="MBL0390974.1"/>
    </source>
</evidence>
<dbReference type="SUPFAM" id="SSF109635">
    <property type="entry name" value="DnaK suppressor protein DksA, alpha-hairpin domain"/>
    <property type="match status" value="1"/>
</dbReference>
<feature type="compositionally biased region" description="Low complexity" evidence="7">
    <location>
        <begin position="134"/>
        <end position="154"/>
    </location>
</feature>
<feature type="domain" description="Zinc finger DksA/TraR C4-type" evidence="8">
    <location>
        <begin position="386"/>
        <end position="420"/>
    </location>
</feature>
<evidence type="ECO:0000256" key="1">
    <source>
        <dbReference type="ARBA" id="ARBA00022490"/>
    </source>
</evidence>
<comment type="function">
    <text evidence="5">Transcription factor that acts by binding directly to the RNA polymerase (RNAP). Required for negative regulation of rRNA expression and positive regulation of several amino acid biosynthesis promoters.</text>
</comment>
<dbReference type="SUPFAM" id="SSF57716">
    <property type="entry name" value="Glucocorticoid receptor-like (DNA-binding domain)"/>
    <property type="match status" value="1"/>
</dbReference>
<accession>A0A936YYM4</accession>
<comment type="caution">
    <text evidence="10">The sequence shown here is derived from an EMBL/GenBank/DDBJ whole genome shotgun (WGS) entry which is preliminary data.</text>
</comment>
<gene>
    <name evidence="5 10" type="primary">dksA</name>
    <name evidence="10" type="ORF">JJ685_07440</name>
</gene>
<name>A0A936YYM4_9BURK</name>
<proteinExistence type="inferred from homology"/>
<dbReference type="EMBL" id="JAEQNE010000001">
    <property type="protein sequence ID" value="MBL0390974.1"/>
    <property type="molecule type" value="Genomic_DNA"/>
</dbReference>
<evidence type="ECO:0000259" key="9">
    <source>
        <dbReference type="Pfam" id="PF21157"/>
    </source>
</evidence>
<dbReference type="Gene3D" id="1.20.120.910">
    <property type="entry name" value="DksA, coiled-coil domain"/>
    <property type="match status" value="1"/>
</dbReference>
<feature type="zinc finger region" description="dksA C4-type" evidence="6">
    <location>
        <begin position="391"/>
        <end position="415"/>
    </location>
</feature>
<dbReference type="PANTHER" id="PTHR33823:SF2">
    <property type="entry name" value="RNA POLYMERASE-BINDING TRANSCRIPTION FACTOR DKSA"/>
    <property type="match status" value="1"/>
</dbReference>
<comment type="subunit">
    <text evidence="5">Interacts directly with the RNA polymerase.</text>
</comment>
<feature type="region of interest" description="Disordered" evidence="7">
    <location>
        <begin position="134"/>
        <end position="168"/>
    </location>
</feature>
<keyword evidence="4 5" id="KW-0862">Zinc</keyword>
<evidence type="ECO:0000313" key="11">
    <source>
        <dbReference type="Proteomes" id="UP000599109"/>
    </source>
</evidence>
<dbReference type="PROSITE" id="PS01102">
    <property type="entry name" value="ZF_DKSA_1"/>
    <property type="match status" value="1"/>
</dbReference>
<dbReference type="Pfam" id="PF21157">
    <property type="entry name" value="DksA_N"/>
    <property type="match status" value="1"/>
</dbReference>
<feature type="domain" description="DnaK suppressor protein DksA N-terminal" evidence="9">
    <location>
        <begin position="313"/>
        <end position="383"/>
    </location>
</feature>
<dbReference type="InterPro" id="IPR020458">
    <property type="entry name" value="Znf_DskA_TraR_CS"/>
</dbReference>
<dbReference type="NCBIfam" id="TIGR02420">
    <property type="entry name" value="dksA"/>
    <property type="match status" value="1"/>
</dbReference>
<feature type="compositionally biased region" description="Low complexity" evidence="7">
    <location>
        <begin position="92"/>
        <end position="106"/>
    </location>
</feature>
<evidence type="ECO:0000259" key="8">
    <source>
        <dbReference type="Pfam" id="PF01258"/>
    </source>
</evidence>
<dbReference type="GO" id="GO:0010468">
    <property type="term" value="P:regulation of gene expression"/>
    <property type="evidence" value="ECO:0007669"/>
    <property type="project" value="UniProtKB-UniRule"/>
</dbReference>